<dbReference type="Proteomes" id="UP001601521">
    <property type="component" value="Unassembled WGS sequence"/>
</dbReference>
<dbReference type="InterPro" id="IPR036625">
    <property type="entry name" value="E3-bd_dom_sf"/>
</dbReference>
<accession>A0ABW6NTS6</accession>
<evidence type="ECO:0000259" key="3">
    <source>
        <dbReference type="Pfam" id="PF11774"/>
    </source>
</evidence>
<dbReference type="EMBL" id="JBIALX010000027">
    <property type="protein sequence ID" value="MFF0458448.1"/>
    <property type="molecule type" value="Genomic_DNA"/>
</dbReference>
<dbReference type="Pfam" id="PF23359">
    <property type="entry name" value="Lsr2_DNA-bd"/>
    <property type="match status" value="1"/>
</dbReference>
<keyword evidence="1" id="KW-0238">DNA-binding</keyword>
<comment type="caution">
    <text evidence="5">The sequence shown here is derived from an EMBL/GenBank/DDBJ whole genome shotgun (WGS) entry which is preliminary data.</text>
</comment>
<feature type="domain" description="Lsr2 dimerization" evidence="3">
    <location>
        <begin position="1"/>
        <end position="59"/>
    </location>
</feature>
<reference evidence="5 6" key="1">
    <citation type="submission" date="2024-10" db="EMBL/GenBank/DDBJ databases">
        <title>The Natural Products Discovery Center: Release of the First 8490 Sequenced Strains for Exploring Actinobacteria Biosynthetic Diversity.</title>
        <authorList>
            <person name="Kalkreuter E."/>
            <person name="Kautsar S.A."/>
            <person name="Yang D."/>
            <person name="Bader C.D."/>
            <person name="Teijaro C.N."/>
            <person name="Fluegel L."/>
            <person name="Davis C.M."/>
            <person name="Simpson J.R."/>
            <person name="Lauterbach L."/>
            <person name="Steele A.D."/>
            <person name="Gui C."/>
            <person name="Meng S."/>
            <person name="Li G."/>
            <person name="Viehrig K."/>
            <person name="Ye F."/>
            <person name="Su P."/>
            <person name="Kiefer A.F."/>
            <person name="Nichols A."/>
            <person name="Cepeda A.J."/>
            <person name="Yan W."/>
            <person name="Fan B."/>
            <person name="Jiang Y."/>
            <person name="Adhikari A."/>
            <person name="Zheng C.-J."/>
            <person name="Schuster L."/>
            <person name="Cowan T.M."/>
            <person name="Smanski M.J."/>
            <person name="Chevrette M.G."/>
            <person name="De Carvalho L.P.S."/>
            <person name="Shen B."/>
        </authorList>
    </citation>
    <scope>NUCLEOTIDE SEQUENCE [LARGE SCALE GENOMIC DNA]</scope>
    <source>
        <strain evidence="5 6">NPDC004550</strain>
    </source>
</reference>
<evidence type="ECO:0000256" key="1">
    <source>
        <dbReference type="ARBA" id="ARBA00023125"/>
    </source>
</evidence>
<evidence type="ECO:0000259" key="4">
    <source>
        <dbReference type="Pfam" id="PF23359"/>
    </source>
</evidence>
<feature type="domain" description="Lsr2 DNA-binding" evidence="4">
    <location>
        <begin position="76"/>
        <end position="111"/>
    </location>
</feature>
<evidence type="ECO:0000313" key="6">
    <source>
        <dbReference type="Proteomes" id="UP001601521"/>
    </source>
</evidence>
<dbReference type="RefSeq" id="WP_387256022.1">
    <property type="nucleotide sequence ID" value="NZ_JBIALX010000027.1"/>
</dbReference>
<dbReference type="InterPro" id="IPR055370">
    <property type="entry name" value="Lsr2_DNA-bd"/>
</dbReference>
<organism evidence="5 6">
    <name type="scientific">Nocardia africana</name>
    <dbReference type="NCBI Taxonomy" id="134964"/>
    <lineage>
        <taxon>Bacteria</taxon>
        <taxon>Bacillati</taxon>
        <taxon>Actinomycetota</taxon>
        <taxon>Actinomycetes</taxon>
        <taxon>Mycobacteriales</taxon>
        <taxon>Nocardiaceae</taxon>
        <taxon>Nocardia</taxon>
    </lineage>
</organism>
<evidence type="ECO:0000256" key="2">
    <source>
        <dbReference type="SAM" id="MobiDB-lite"/>
    </source>
</evidence>
<proteinExistence type="predicted"/>
<dbReference type="InterPro" id="IPR024412">
    <property type="entry name" value="Lsr2_dim_dom"/>
</dbReference>
<name>A0ABW6NTS6_9NOCA</name>
<gene>
    <name evidence="5" type="ORF">ACFYTH_34290</name>
</gene>
<dbReference type="Gene3D" id="3.30.60.230">
    <property type="entry name" value="Lsr2, dimerization domain"/>
    <property type="match status" value="1"/>
</dbReference>
<sequence>MAKKVTVNLVDDYDGKSTAQETVRFGVDGVEYEIDLSNSNADKLREVLAPWAQAARRVGRTTQPKKRGGRARPRGERQRSAAIRAWARTHGYTVADSGRLQAHVIDAYVHAAQHSHNGSVA</sequence>
<feature type="compositionally biased region" description="Basic residues" evidence="2">
    <location>
        <begin position="57"/>
        <end position="72"/>
    </location>
</feature>
<protein>
    <submittedName>
        <fullName evidence="5">Lsr2 family protein</fullName>
    </submittedName>
</protein>
<keyword evidence="6" id="KW-1185">Reference proteome</keyword>
<dbReference type="InterPro" id="IPR042261">
    <property type="entry name" value="Lsr2-like_dimerization"/>
</dbReference>
<dbReference type="Gene3D" id="4.10.320.10">
    <property type="entry name" value="E3-binding domain"/>
    <property type="match status" value="1"/>
</dbReference>
<feature type="region of interest" description="Disordered" evidence="2">
    <location>
        <begin position="55"/>
        <end position="80"/>
    </location>
</feature>
<dbReference type="Pfam" id="PF11774">
    <property type="entry name" value="Lsr2"/>
    <property type="match status" value="1"/>
</dbReference>
<evidence type="ECO:0000313" key="5">
    <source>
        <dbReference type="EMBL" id="MFF0458448.1"/>
    </source>
</evidence>